<protein>
    <submittedName>
        <fullName evidence="16">Methyl-accepting chemotaxis sensory transducer with TarH sensor</fullName>
    </submittedName>
</protein>
<evidence type="ECO:0000313" key="16">
    <source>
        <dbReference type="EMBL" id="SEB01920.1"/>
    </source>
</evidence>
<dbReference type="FunFam" id="1.10.287.950:FF:000001">
    <property type="entry name" value="Methyl-accepting chemotaxis sensory transducer"/>
    <property type="match status" value="1"/>
</dbReference>
<comment type="similarity">
    <text evidence="10">Belongs to the methyl-accepting chemotaxis (MCP) protein family.</text>
</comment>
<keyword evidence="8 13" id="KW-0472">Membrane</keyword>
<evidence type="ECO:0000256" key="13">
    <source>
        <dbReference type="SAM" id="Phobius"/>
    </source>
</evidence>
<organism evidence="16 17">
    <name type="scientific">Marinobacterium iners DSM 11526</name>
    <dbReference type="NCBI Taxonomy" id="1122198"/>
    <lineage>
        <taxon>Bacteria</taxon>
        <taxon>Pseudomonadati</taxon>
        <taxon>Pseudomonadota</taxon>
        <taxon>Gammaproteobacteria</taxon>
        <taxon>Oceanospirillales</taxon>
        <taxon>Oceanospirillaceae</taxon>
        <taxon>Marinobacterium</taxon>
    </lineage>
</organism>
<feature type="coiled-coil region" evidence="12">
    <location>
        <begin position="444"/>
        <end position="471"/>
    </location>
</feature>
<feature type="domain" description="Methyl-accepting transducer" evidence="14">
    <location>
        <begin position="271"/>
        <end position="507"/>
    </location>
</feature>
<gene>
    <name evidence="16" type="ORF">SAMN02745729_11336</name>
</gene>
<keyword evidence="4" id="KW-0145">Chemotaxis</keyword>
<dbReference type="PRINTS" id="PR00260">
    <property type="entry name" value="CHEMTRNSDUCR"/>
</dbReference>
<evidence type="ECO:0000313" key="17">
    <source>
        <dbReference type="Proteomes" id="UP000242469"/>
    </source>
</evidence>
<evidence type="ECO:0000256" key="6">
    <source>
        <dbReference type="ARBA" id="ARBA00022692"/>
    </source>
</evidence>
<dbReference type="SMART" id="SM00304">
    <property type="entry name" value="HAMP"/>
    <property type="match status" value="1"/>
</dbReference>
<dbReference type="SUPFAM" id="SSF58104">
    <property type="entry name" value="Methyl-accepting chemotaxis protein (MCP) signaling domain"/>
    <property type="match status" value="1"/>
</dbReference>
<dbReference type="Pfam" id="PF00672">
    <property type="entry name" value="HAMP"/>
    <property type="match status" value="1"/>
</dbReference>
<sequence length="543" mass="59686">MKLNHVKIRTALLVILLTFSAVLVLTSINAWLAARDAHRALAELDRITREQTVPVTNTLITVLRARLAVIGAEAEYQNGNLDNARFSHDASVRFAREAAELFQPFVVTQKSDLIRPIAQQMERRFTQFQQAIERLNQALEARNRDAFLAANLEARDASEGYYAALLEFQQQMRINNAKRMEAAEGTYHLATGEAIAVTLLALLLVSLSLWFVRRQVIDPLLLAQSHFQAIASGDLTRAIDTASRNEIGDLFRSLQEMQQTKRSMIRSLMESSSQLASAAEELNSVTDESQRGLQQQSDQLQQAATAITELSTAVDDVAVNAVTTSEASQASNQLAVQCREGVRITTTDIHAVAENVEHTAKQVGELAEHSRNIGQILDVIHNVAEQTNLLALNAAIEAARAGEAGRGFAVVADEVRTLAQRTQSSTSEIERLIQAMREGTDNVMQSMQTSRERAERTLQGANAASTALEEIFQSIGQINDRNLVIASAAEEQAQVAREVDQNLVNIRDLSTQTAAGANQTSAASRELSRLAVEMHDMVVHFRT</sequence>
<dbReference type="Gene3D" id="1.10.287.950">
    <property type="entry name" value="Methyl-accepting chemotaxis protein"/>
    <property type="match status" value="1"/>
</dbReference>
<keyword evidence="2" id="KW-1003">Cell membrane</keyword>
<dbReference type="SMART" id="SM00283">
    <property type="entry name" value="MA"/>
    <property type="match status" value="1"/>
</dbReference>
<evidence type="ECO:0000256" key="11">
    <source>
        <dbReference type="PROSITE-ProRule" id="PRU00284"/>
    </source>
</evidence>
<evidence type="ECO:0000256" key="2">
    <source>
        <dbReference type="ARBA" id="ARBA00022475"/>
    </source>
</evidence>
<dbReference type="PROSITE" id="PS50885">
    <property type="entry name" value="HAMP"/>
    <property type="match status" value="1"/>
</dbReference>
<dbReference type="GO" id="GO:0006935">
    <property type="term" value="P:chemotaxis"/>
    <property type="evidence" value="ECO:0007669"/>
    <property type="project" value="UniProtKB-KW"/>
</dbReference>
<dbReference type="GO" id="GO:0007165">
    <property type="term" value="P:signal transduction"/>
    <property type="evidence" value="ECO:0007669"/>
    <property type="project" value="UniProtKB-KW"/>
</dbReference>
<feature type="domain" description="HAMP" evidence="15">
    <location>
        <begin position="214"/>
        <end position="266"/>
    </location>
</feature>
<evidence type="ECO:0000256" key="4">
    <source>
        <dbReference type="ARBA" id="ARBA00022500"/>
    </source>
</evidence>
<dbReference type="InterPro" id="IPR003122">
    <property type="entry name" value="Tar_rcpt_lig-bd"/>
</dbReference>
<evidence type="ECO:0000259" key="14">
    <source>
        <dbReference type="PROSITE" id="PS50111"/>
    </source>
</evidence>
<dbReference type="Gene3D" id="1.20.120.30">
    <property type="entry name" value="Aspartate receptor, ligand-binding domain"/>
    <property type="match status" value="1"/>
</dbReference>
<comment type="subcellular location">
    <subcellularLocation>
        <location evidence="1">Cell inner membrane</location>
        <topology evidence="1">Multi-pass membrane protein</topology>
    </subcellularLocation>
</comment>
<reference evidence="17" key="1">
    <citation type="submission" date="2016-10" db="EMBL/GenBank/DDBJ databases">
        <authorList>
            <person name="Varghese N."/>
            <person name="Submissions S."/>
        </authorList>
    </citation>
    <scope>NUCLEOTIDE SEQUENCE [LARGE SCALE GENOMIC DNA]</scope>
    <source>
        <strain evidence="17">DSM 11526</strain>
    </source>
</reference>
<dbReference type="CDD" id="cd06225">
    <property type="entry name" value="HAMP"/>
    <property type="match status" value="1"/>
</dbReference>
<dbReference type="Proteomes" id="UP000242469">
    <property type="component" value="Unassembled WGS sequence"/>
</dbReference>
<dbReference type="InterPro" id="IPR035440">
    <property type="entry name" value="4HB_MCP_dom_sf"/>
</dbReference>
<dbReference type="PANTHER" id="PTHR32089:SF120">
    <property type="entry name" value="METHYL-ACCEPTING CHEMOTAXIS PROTEIN TLPQ"/>
    <property type="match status" value="1"/>
</dbReference>
<evidence type="ECO:0000259" key="15">
    <source>
        <dbReference type="PROSITE" id="PS50885"/>
    </source>
</evidence>
<dbReference type="Pfam" id="PF02203">
    <property type="entry name" value="TarH"/>
    <property type="match status" value="1"/>
</dbReference>
<keyword evidence="6 13" id="KW-0812">Transmembrane</keyword>
<keyword evidence="17" id="KW-1185">Reference proteome</keyword>
<keyword evidence="3" id="KW-0488">Methylation</keyword>
<dbReference type="OrthoDB" id="7054443at2"/>
<dbReference type="GO" id="GO:0004888">
    <property type="term" value="F:transmembrane signaling receptor activity"/>
    <property type="evidence" value="ECO:0007669"/>
    <property type="project" value="InterPro"/>
</dbReference>
<keyword evidence="9 11" id="KW-0807">Transducer</keyword>
<keyword evidence="5" id="KW-0997">Cell inner membrane</keyword>
<evidence type="ECO:0000256" key="1">
    <source>
        <dbReference type="ARBA" id="ARBA00004429"/>
    </source>
</evidence>
<dbReference type="Pfam" id="PF00015">
    <property type="entry name" value="MCPsignal"/>
    <property type="match status" value="1"/>
</dbReference>
<proteinExistence type="inferred from homology"/>
<dbReference type="STRING" id="1122198.SAMN02745729_11336"/>
<dbReference type="GO" id="GO:0005886">
    <property type="term" value="C:plasma membrane"/>
    <property type="evidence" value="ECO:0007669"/>
    <property type="project" value="UniProtKB-SubCell"/>
</dbReference>
<dbReference type="InterPro" id="IPR004089">
    <property type="entry name" value="MCPsignal_dom"/>
</dbReference>
<dbReference type="AlphaFoldDB" id="A0A1H4FYM0"/>
<evidence type="ECO:0000256" key="8">
    <source>
        <dbReference type="ARBA" id="ARBA00023136"/>
    </source>
</evidence>
<keyword evidence="12" id="KW-0175">Coiled coil</keyword>
<dbReference type="InterPro" id="IPR004090">
    <property type="entry name" value="Chemotax_Me-accpt_rcpt"/>
</dbReference>
<accession>A0A1H4FYM0</accession>
<evidence type="ECO:0000256" key="5">
    <source>
        <dbReference type="ARBA" id="ARBA00022519"/>
    </source>
</evidence>
<dbReference type="EMBL" id="FNRJ01000013">
    <property type="protein sequence ID" value="SEB01920.1"/>
    <property type="molecule type" value="Genomic_DNA"/>
</dbReference>
<keyword evidence="7 13" id="KW-1133">Transmembrane helix</keyword>
<dbReference type="CDD" id="cd11386">
    <property type="entry name" value="MCP_signal"/>
    <property type="match status" value="1"/>
</dbReference>
<dbReference type="RefSeq" id="WP_091827284.1">
    <property type="nucleotide sequence ID" value="NZ_FNRJ01000013.1"/>
</dbReference>
<evidence type="ECO:0000256" key="9">
    <source>
        <dbReference type="ARBA" id="ARBA00023224"/>
    </source>
</evidence>
<evidence type="ECO:0000256" key="7">
    <source>
        <dbReference type="ARBA" id="ARBA00022989"/>
    </source>
</evidence>
<dbReference type="InterPro" id="IPR003660">
    <property type="entry name" value="HAMP_dom"/>
</dbReference>
<dbReference type="SUPFAM" id="SSF47170">
    <property type="entry name" value="Aspartate receptor, ligand-binding domain"/>
    <property type="match status" value="1"/>
</dbReference>
<feature type="transmembrane region" description="Helical" evidence="13">
    <location>
        <begin position="194"/>
        <end position="212"/>
    </location>
</feature>
<evidence type="ECO:0000256" key="3">
    <source>
        <dbReference type="ARBA" id="ARBA00022481"/>
    </source>
</evidence>
<dbReference type="PANTHER" id="PTHR32089">
    <property type="entry name" value="METHYL-ACCEPTING CHEMOTAXIS PROTEIN MCPB"/>
    <property type="match status" value="1"/>
</dbReference>
<name>A0A1H4FYM0_9GAMM</name>
<evidence type="ECO:0000256" key="12">
    <source>
        <dbReference type="SAM" id="Coils"/>
    </source>
</evidence>
<evidence type="ECO:0000256" key="10">
    <source>
        <dbReference type="ARBA" id="ARBA00029447"/>
    </source>
</evidence>
<dbReference type="PROSITE" id="PS50111">
    <property type="entry name" value="CHEMOTAXIS_TRANSDUC_2"/>
    <property type="match status" value="1"/>
</dbReference>